<dbReference type="EMBL" id="CAFBLT010000001">
    <property type="protein sequence ID" value="CAB4868207.1"/>
    <property type="molecule type" value="Genomic_DNA"/>
</dbReference>
<evidence type="ECO:0000256" key="3">
    <source>
        <dbReference type="ARBA" id="ARBA00022679"/>
    </source>
</evidence>
<protein>
    <submittedName>
        <fullName evidence="9">Unannotated protein</fullName>
    </submittedName>
</protein>
<dbReference type="EMBL" id="CAFBPM010000003">
    <property type="protein sequence ID" value="CAB5013108.1"/>
    <property type="molecule type" value="Genomic_DNA"/>
</dbReference>
<dbReference type="InterPro" id="IPR015421">
    <property type="entry name" value="PyrdxlP-dep_Trfase_major"/>
</dbReference>
<dbReference type="GO" id="GO:0046872">
    <property type="term" value="F:metal ion binding"/>
    <property type="evidence" value="ECO:0007669"/>
    <property type="project" value="UniProtKB-KW"/>
</dbReference>
<feature type="domain" description="Aminotransferase class V" evidence="8">
    <location>
        <begin position="4"/>
        <end position="357"/>
    </location>
</feature>
<dbReference type="GO" id="GO:0016740">
    <property type="term" value="F:transferase activity"/>
    <property type="evidence" value="ECO:0007669"/>
    <property type="project" value="UniProtKB-KW"/>
</dbReference>
<evidence type="ECO:0000256" key="5">
    <source>
        <dbReference type="ARBA" id="ARBA00022898"/>
    </source>
</evidence>
<dbReference type="PIRSF" id="PIRSF005572">
    <property type="entry name" value="NifS"/>
    <property type="match status" value="1"/>
</dbReference>
<evidence type="ECO:0000256" key="6">
    <source>
        <dbReference type="ARBA" id="ARBA00023004"/>
    </source>
</evidence>
<dbReference type="PANTHER" id="PTHR11601">
    <property type="entry name" value="CYSTEINE DESULFURYLASE FAMILY MEMBER"/>
    <property type="match status" value="1"/>
</dbReference>
<keyword evidence="6" id="KW-0408">Iron</keyword>
<dbReference type="Gene3D" id="3.90.1150.10">
    <property type="entry name" value="Aspartate Aminotransferase, domain 1"/>
    <property type="match status" value="1"/>
</dbReference>
<reference evidence="9" key="1">
    <citation type="submission" date="2020-05" db="EMBL/GenBank/DDBJ databases">
        <authorList>
            <person name="Chiriac C."/>
            <person name="Salcher M."/>
            <person name="Ghai R."/>
            <person name="Kavagutti S V."/>
        </authorList>
    </citation>
    <scope>NUCLEOTIDE SEQUENCE</scope>
</reference>
<evidence type="ECO:0000313" key="10">
    <source>
        <dbReference type="EMBL" id="CAB4868207.1"/>
    </source>
</evidence>
<dbReference type="InterPro" id="IPR016454">
    <property type="entry name" value="Cysteine_dSase"/>
</dbReference>
<organism evidence="9">
    <name type="scientific">freshwater metagenome</name>
    <dbReference type="NCBI Taxonomy" id="449393"/>
    <lineage>
        <taxon>unclassified sequences</taxon>
        <taxon>metagenomes</taxon>
        <taxon>ecological metagenomes</taxon>
    </lineage>
</organism>
<evidence type="ECO:0000259" key="8">
    <source>
        <dbReference type="Pfam" id="PF00266"/>
    </source>
</evidence>
<dbReference type="GO" id="GO:0051536">
    <property type="term" value="F:iron-sulfur cluster binding"/>
    <property type="evidence" value="ECO:0007669"/>
    <property type="project" value="UniProtKB-KW"/>
</dbReference>
<evidence type="ECO:0000256" key="2">
    <source>
        <dbReference type="ARBA" id="ARBA00006490"/>
    </source>
</evidence>
<dbReference type="EMBL" id="CAFABE010000131">
    <property type="protein sequence ID" value="CAB4834539.1"/>
    <property type="molecule type" value="Genomic_DNA"/>
</dbReference>
<evidence type="ECO:0000256" key="7">
    <source>
        <dbReference type="ARBA" id="ARBA00023014"/>
    </source>
</evidence>
<keyword evidence="5" id="KW-0663">Pyridoxal phosphate</keyword>
<evidence type="ECO:0000313" key="9">
    <source>
        <dbReference type="EMBL" id="CAB4834539.1"/>
    </source>
</evidence>
<keyword evidence="3" id="KW-0808">Transferase</keyword>
<comment type="similarity">
    <text evidence="2">Belongs to the class-V pyridoxal-phosphate-dependent aminotransferase family. NifS/IscS subfamily.</text>
</comment>
<dbReference type="PANTHER" id="PTHR11601:SF34">
    <property type="entry name" value="CYSTEINE DESULFURASE"/>
    <property type="match status" value="1"/>
</dbReference>
<dbReference type="SUPFAM" id="SSF53383">
    <property type="entry name" value="PLP-dependent transferases"/>
    <property type="match status" value="1"/>
</dbReference>
<accession>A0A6J7ARD3</accession>
<gene>
    <name evidence="9" type="ORF">UFOPK3164_01690</name>
    <name evidence="10" type="ORF">UFOPK3427_00624</name>
    <name evidence="11" type="ORF">UFOPK4112_00433</name>
</gene>
<dbReference type="InterPro" id="IPR000192">
    <property type="entry name" value="Aminotrans_V_dom"/>
</dbReference>
<proteinExistence type="inferred from homology"/>
<keyword evidence="4" id="KW-0479">Metal-binding</keyword>
<dbReference type="InterPro" id="IPR015424">
    <property type="entry name" value="PyrdxlP-dep_Trfase"/>
</dbReference>
<evidence type="ECO:0000256" key="4">
    <source>
        <dbReference type="ARBA" id="ARBA00022723"/>
    </source>
</evidence>
<dbReference type="Gene3D" id="3.40.640.10">
    <property type="entry name" value="Type I PLP-dependent aspartate aminotransferase-like (Major domain)"/>
    <property type="match status" value="1"/>
</dbReference>
<evidence type="ECO:0000313" key="11">
    <source>
        <dbReference type="EMBL" id="CAB5013108.1"/>
    </source>
</evidence>
<keyword evidence="7" id="KW-0411">Iron-sulfur</keyword>
<sequence>MRSYLDHASVSPLRPEVIATLKDVLELSQGDPGRPYDEAVVIRQLIEDSRNEIAILAGCTARQVVFTSSISESVTTAFHAFVHGGRVLAPGTERSSVLENAAESGIFTPLDVDTRGHVDLTHLESLLSEGPVDLVACQIANHETGTLLDYESVLEISKRHHTPVHLDAAIAFGRCDLDIGALDADAVTISSELLGGPMGTAALIVQKGRVLPPLLLGGSQERARRGGLENILGIVGIGVAASVLNDDALRLRELVTARAQIETLEGAALGVEGVIAVGDPDPAGRLATLRCFSIKGVDAEPVLMGLNRKSISVHSGSACSTEAFEPSTVLAAMGQEADRSLRVSVGWSTTDHDIQSFEENFGDVITTLRALNASSG</sequence>
<evidence type="ECO:0000256" key="1">
    <source>
        <dbReference type="ARBA" id="ARBA00001933"/>
    </source>
</evidence>
<dbReference type="AlphaFoldDB" id="A0A6J7ARD3"/>
<dbReference type="Pfam" id="PF00266">
    <property type="entry name" value="Aminotran_5"/>
    <property type="match status" value="1"/>
</dbReference>
<dbReference type="InterPro" id="IPR015422">
    <property type="entry name" value="PyrdxlP-dep_Trfase_small"/>
</dbReference>
<comment type="cofactor">
    <cofactor evidence="1">
        <name>pyridoxal 5'-phosphate</name>
        <dbReference type="ChEBI" id="CHEBI:597326"/>
    </cofactor>
</comment>
<name>A0A6J7ARD3_9ZZZZ</name>